<keyword evidence="9" id="KW-0547">Nucleotide-binding</keyword>
<keyword evidence="10" id="KW-0067">ATP-binding</keyword>
<evidence type="ECO:0000256" key="8">
    <source>
        <dbReference type="ARBA" id="ARBA00022598"/>
    </source>
</evidence>
<comment type="subcellular location">
    <subcellularLocation>
        <location evidence="2">Cytoplasm</location>
    </subcellularLocation>
</comment>
<dbReference type="GO" id="GO:0005524">
    <property type="term" value="F:ATP binding"/>
    <property type="evidence" value="ECO:0007669"/>
    <property type="project" value="UniProtKB-KW"/>
</dbReference>
<dbReference type="EMBL" id="MHLB01000027">
    <property type="protein sequence ID" value="OGZ01944.1"/>
    <property type="molecule type" value="Genomic_DNA"/>
</dbReference>
<dbReference type="GO" id="GO:0006431">
    <property type="term" value="P:methionyl-tRNA aminoacylation"/>
    <property type="evidence" value="ECO:0007669"/>
    <property type="project" value="InterPro"/>
</dbReference>
<dbReference type="PROSITE" id="PS50886">
    <property type="entry name" value="TRBD"/>
    <property type="match status" value="1"/>
</dbReference>
<keyword evidence="13" id="KW-0030">Aminoacyl-tRNA synthetase</keyword>
<evidence type="ECO:0000256" key="16">
    <source>
        <dbReference type="PROSITE-ProRule" id="PRU00209"/>
    </source>
</evidence>
<dbReference type="EC" id="6.1.1.10" evidence="4"/>
<evidence type="ECO:0000313" key="18">
    <source>
        <dbReference type="EMBL" id="OGZ01944.1"/>
    </source>
</evidence>
<accession>A0A1G2CKL6</accession>
<evidence type="ECO:0000256" key="14">
    <source>
        <dbReference type="ARBA" id="ARBA00030904"/>
    </source>
</evidence>
<gene>
    <name evidence="18" type="ORF">A2946_04240</name>
</gene>
<evidence type="ECO:0000256" key="6">
    <source>
        <dbReference type="ARBA" id="ARBA00022490"/>
    </source>
</evidence>
<keyword evidence="7 16" id="KW-0820">tRNA-binding</keyword>
<comment type="subunit">
    <text evidence="3">Homodimer.</text>
</comment>
<keyword evidence="6" id="KW-0963">Cytoplasm</keyword>
<dbReference type="PANTHER" id="PTHR11586">
    <property type="entry name" value="TRNA-AMINOACYLATION COFACTOR ARC1 FAMILY MEMBER"/>
    <property type="match status" value="1"/>
</dbReference>
<comment type="catalytic activity">
    <reaction evidence="15">
        <text>tRNA(Met) + L-methionine + ATP = L-methionyl-tRNA(Met) + AMP + diphosphate</text>
        <dbReference type="Rhea" id="RHEA:13481"/>
        <dbReference type="Rhea" id="RHEA-COMP:9667"/>
        <dbReference type="Rhea" id="RHEA-COMP:9698"/>
        <dbReference type="ChEBI" id="CHEBI:30616"/>
        <dbReference type="ChEBI" id="CHEBI:33019"/>
        <dbReference type="ChEBI" id="CHEBI:57844"/>
        <dbReference type="ChEBI" id="CHEBI:78442"/>
        <dbReference type="ChEBI" id="CHEBI:78530"/>
        <dbReference type="ChEBI" id="CHEBI:456215"/>
        <dbReference type="EC" id="6.1.1.10"/>
    </reaction>
</comment>
<evidence type="ECO:0000256" key="5">
    <source>
        <dbReference type="ARBA" id="ARBA00018753"/>
    </source>
</evidence>
<evidence type="ECO:0000313" key="19">
    <source>
        <dbReference type="Proteomes" id="UP000178348"/>
    </source>
</evidence>
<evidence type="ECO:0000256" key="1">
    <source>
        <dbReference type="ARBA" id="ARBA00003314"/>
    </source>
</evidence>
<comment type="function">
    <text evidence="1">Is required not only for elongation of protein synthesis but also for the initiation of all mRNA translation through initiator tRNA(fMet) aminoacylation.</text>
</comment>
<evidence type="ECO:0000256" key="11">
    <source>
        <dbReference type="ARBA" id="ARBA00022884"/>
    </source>
</evidence>
<feature type="domain" description="TRNA-binding" evidence="17">
    <location>
        <begin position="5"/>
        <end position="118"/>
    </location>
</feature>
<name>A0A1G2CKL6_9BACT</name>
<evidence type="ECO:0000256" key="15">
    <source>
        <dbReference type="ARBA" id="ARBA00047364"/>
    </source>
</evidence>
<sequence length="118" mass="12498">MTIDEFKKVELRVAKVISAERVEGSEKLVKLQIDCGDKDAAILPAGRQVVAGIGKAYSPEELVGKKIIIVANLEPRVFKIAPELELTSNGMLLAATEEGGAPVLLTVEKEVAPGSSIS</sequence>
<evidence type="ECO:0000256" key="2">
    <source>
        <dbReference type="ARBA" id="ARBA00004496"/>
    </source>
</evidence>
<dbReference type="FunFam" id="2.40.50.140:FF:000042">
    <property type="entry name" value="Methionine--tRNA ligase"/>
    <property type="match status" value="1"/>
</dbReference>
<dbReference type="GO" id="GO:0004825">
    <property type="term" value="F:methionine-tRNA ligase activity"/>
    <property type="evidence" value="ECO:0007669"/>
    <property type="project" value="UniProtKB-EC"/>
</dbReference>
<dbReference type="InterPro" id="IPR012340">
    <property type="entry name" value="NA-bd_OB-fold"/>
</dbReference>
<dbReference type="Gene3D" id="2.40.50.140">
    <property type="entry name" value="Nucleic acid-binding proteins"/>
    <property type="match status" value="1"/>
</dbReference>
<reference evidence="18 19" key="1">
    <citation type="journal article" date="2016" name="Nat. Commun.">
        <title>Thousands of microbial genomes shed light on interconnected biogeochemical processes in an aquifer system.</title>
        <authorList>
            <person name="Anantharaman K."/>
            <person name="Brown C.T."/>
            <person name="Hug L.A."/>
            <person name="Sharon I."/>
            <person name="Castelle C.J."/>
            <person name="Probst A.J."/>
            <person name="Thomas B.C."/>
            <person name="Singh A."/>
            <person name="Wilkins M.J."/>
            <person name="Karaoz U."/>
            <person name="Brodie E.L."/>
            <person name="Williams K.H."/>
            <person name="Hubbard S.S."/>
            <person name="Banfield J.F."/>
        </authorList>
    </citation>
    <scope>NUCLEOTIDE SEQUENCE [LARGE SCALE GENOMIC DNA]</scope>
</reference>
<dbReference type="Proteomes" id="UP000178348">
    <property type="component" value="Unassembled WGS sequence"/>
</dbReference>
<evidence type="ECO:0000256" key="12">
    <source>
        <dbReference type="ARBA" id="ARBA00022917"/>
    </source>
</evidence>
<evidence type="ECO:0000256" key="7">
    <source>
        <dbReference type="ARBA" id="ARBA00022555"/>
    </source>
</evidence>
<dbReference type="GO" id="GO:0000049">
    <property type="term" value="F:tRNA binding"/>
    <property type="evidence" value="ECO:0007669"/>
    <property type="project" value="UniProtKB-UniRule"/>
</dbReference>
<evidence type="ECO:0000256" key="9">
    <source>
        <dbReference type="ARBA" id="ARBA00022741"/>
    </source>
</evidence>
<dbReference type="SUPFAM" id="SSF50249">
    <property type="entry name" value="Nucleic acid-binding proteins"/>
    <property type="match status" value="1"/>
</dbReference>
<protein>
    <recommendedName>
        <fullName evidence="5">Methionine--tRNA ligase</fullName>
        <ecNumber evidence="4">6.1.1.10</ecNumber>
    </recommendedName>
    <alternativeName>
        <fullName evidence="14">Methionyl-tRNA synthetase</fullName>
    </alternativeName>
</protein>
<dbReference type="AlphaFoldDB" id="A0A1G2CKL6"/>
<dbReference type="InterPro" id="IPR051270">
    <property type="entry name" value="Tyrosine-tRNA_ligase_regulator"/>
</dbReference>
<dbReference type="PANTHER" id="PTHR11586:SF37">
    <property type="entry name" value="TRNA-BINDING DOMAIN-CONTAINING PROTEIN"/>
    <property type="match status" value="1"/>
</dbReference>
<evidence type="ECO:0000256" key="13">
    <source>
        <dbReference type="ARBA" id="ARBA00023146"/>
    </source>
</evidence>
<evidence type="ECO:0000256" key="10">
    <source>
        <dbReference type="ARBA" id="ARBA00022840"/>
    </source>
</evidence>
<proteinExistence type="predicted"/>
<dbReference type="CDD" id="cd02800">
    <property type="entry name" value="tRNA_bind_EcMetRS_like"/>
    <property type="match status" value="1"/>
</dbReference>
<dbReference type="InterPro" id="IPR002547">
    <property type="entry name" value="tRNA-bd_dom"/>
</dbReference>
<keyword evidence="8" id="KW-0436">Ligase</keyword>
<evidence type="ECO:0000256" key="3">
    <source>
        <dbReference type="ARBA" id="ARBA00011738"/>
    </source>
</evidence>
<organism evidence="18 19">
    <name type="scientific">Candidatus Liptonbacteria bacterium RIFCSPLOWO2_01_FULL_53_13</name>
    <dbReference type="NCBI Taxonomy" id="1798651"/>
    <lineage>
        <taxon>Bacteria</taxon>
        <taxon>Candidatus Liptoniibacteriota</taxon>
    </lineage>
</organism>
<dbReference type="Pfam" id="PF01588">
    <property type="entry name" value="tRNA_bind"/>
    <property type="match status" value="1"/>
</dbReference>
<dbReference type="GO" id="GO:0005737">
    <property type="term" value="C:cytoplasm"/>
    <property type="evidence" value="ECO:0007669"/>
    <property type="project" value="UniProtKB-SubCell"/>
</dbReference>
<keyword evidence="11 16" id="KW-0694">RNA-binding</keyword>
<dbReference type="InterPro" id="IPR004495">
    <property type="entry name" value="Met-tRNA-synth_bsu_C"/>
</dbReference>
<comment type="caution">
    <text evidence="18">The sequence shown here is derived from an EMBL/GenBank/DDBJ whole genome shotgun (WGS) entry which is preliminary data.</text>
</comment>
<keyword evidence="12" id="KW-0648">Protein biosynthesis</keyword>
<evidence type="ECO:0000259" key="17">
    <source>
        <dbReference type="PROSITE" id="PS50886"/>
    </source>
</evidence>
<evidence type="ECO:0000256" key="4">
    <source>
        <dbReference type="ARBA" id="ARBA00012838"/>
    </source>
</evidence>